<dbReference type="AlphaFoldDB" id="A0A426DGS0"/>
<dbReference type="Proteomes" id="UP000274920">
    <property type="component" value="Unassembled WGS sequence"/>
</dbReference>
<protein>
    <submittedName>
        <fullName evidence="3">Carboxyl transferase</fullName>
    </submittedName>
</protein>
<evidence type="ECO:0000313" key="4">
    <source>
        <dbReference type="Proteomes" id="UP000274920"/>
    </source>
</evidence>
<feature type="domain" description="CoA carboxyltransferase N-terminal" evidence="1">
    <location>
        <begin position="1"/>
        <end position="170"/>
    </location>
</feature>
<dbReference type="Gene3D" id="3.90.226.10">
    <property type="entry name" value="2-enoyl-CoA Hydratase, Chain A, domain 1"/>
    <property type="match status" value="2"/>
</dbReference>
<dbReference type="InterPro" id="IPR051047">
    <property type="entry name" value="AccD/PCCB"/>
</dbReference>
<dbReference type="EMBL" id="RHJS01000002">
    <property type="protein sequence ID" value="RRK31954.1"/>
    <property type="molecule type" value="Genomic_DNA"/>
</dbReference>
<dbReference type="PANTHER" id="PTHR43842:SF2">
    <property type="entry name" value="PROPIONYL-COA CARBOXYLASE BETA CHAIN, MITOCHONDRIAL"/>
    <property type="match status" value="1"/>
</dbReference>
<dbReference type="InterPro" id="IPR029045">
    <property type="entry name" value="ClpP/crotonase-like_dom_sf"/>
</dbReference>
<gene>
    <name evidence="3" type="ORF">EBB54_11650</name>
</gene>
<reference evidence="3" key="1">
    <citation type="submission" date="2018-10" db="EMBL/GenBank/DDBJ databases">
        <title>Schaedlerella arabinophila gen. nov. sp. nov., isolated from the mouse intestinal tract and comparative analysis with the genome of the closely related altered Schaedler flora strain ASF502.</title>
        <authorList>
            <person name="Miyake S."/>
            <person name="Soh M."/>
            <person name="Seedorf H."/>
        </authorList>
    </citation>
    <scope>NUCLEOTIDE SEQUENCE [LARGE SCALE GENOMIC DNA]</scope>
    <source>
        <strain evidence="3">DSM 106076</strain>
    </source>
</reference>
<proteinExistence type="predicted"/>
<dbReference type="PROSITE" id="PS50980">
    <property type="entry name" value="COA_CT_NTER"/>
    <property type="match status" value="1"/>
</dbReference>
<name>A0A426DGS0_9FIRM</name>
<sequence>MSYNATGNPASRRIASMLDEGSFVEIGGAVTARSTDFNLQAKETPSDGVITGYGVIDGNLVYVYSQDATVLKGAVGEMHARKIANIYDMAMKMGAPVIGLVDCAGLRLQEATDALEAFGSLYHKQAFASGVIPQITAIFGMCGGGLAVVPGLTDFTFMESKEGRLFVNSPNALEGNEISKCDTSSAEYQSRTSGLVDGIGTEEEILGQIRTLISMIPANNEDDNSYEECLDDLNRVCADIANASEDTGIALAQISDSQVFFEVKKEYAKEMAAGFIRLNGMTIGALANRSKIYDAEGNAESFDTVLTVDGCRKAADFLNFCDAFSIPVLTLTNVTGYEATKAAEKDMAKSVAKLTYAFANATVPKVNVIVGKAYGSAYVAMNSKSIGADLVYAWPDTQIGMMDSALAAKIMYADADAEVLKEKAAAYKELQSSPMSAARRGYVDAIIEPADTRKYVIGAFEMLFTKREDRPDKKHGTV</sequence>
<dbReference type="GO" id="GO:0009317">
    <property type="term" value="C:acetyl-CoA carboxylase complex"/>
    <property type="evidence" value="ECO:0007669"/>
    <property type="project" value="TreeGrafter"/>
</dbReference>
<evidence type="ECO:0000313" key="3">
    <source>
        <dbReference type="EMBL" id="RRK31954.1"/>
    </source>
</evidence>
<dbReference type="SUPFAM" id="SSF52096">
    <property type="entry name" value="ClpP/crotonase"/>
    <property type="match status" value="2"/>
</dbReference>
<dbReference type="InterPro" id="IPR011762">
    <property type="entry name" value="COA_CT_N"/>
</dbReference>
<comment type="caution">
    <text evidence="3">The sequence shown here is derived from an EMBL/GenBank/DDBJ whole genome shotgun (WGS) entry which is preliminary data.</text>
</comment>
<organism evidence="3 4">
    <name type="scientific">Schaedlerella arabinosiphila</name>
    <dbReference type="NCBI Taxonomy" id="2044587"/>
    <lineage>
        <taxon>Bacteria</taxon>
        <taxon>Bacillati</taxon>
        <taxon>Bacillota</taxon>
        <taxon>Clostridia</taxon>
        <taxon>Lachnospirales</taxon>
        <taxon>Lachnospiraceae</taxon>
        <taxon>Schaedlerella</taxon>
    </lineage>
</organism>
<keyword evidence="3" id="KW-0808">Transferase</keyword>
<dbReference type="InterPro" id="IPR034733">
    <property type="entry name" value="AcCoA_carboxyl_beta"/>
</dbReference>
<dbReference type="Pfam" id="PF01039">
    <property type="entry name" value="Carboxyl_trans"/>
    <property type="match status" value="1"/>
</dbReference>
<dbReference type="InterPro" id="IPR011763">
    <property type="entry name" value="COA_CT_C"/>
</dbReference>
<dbReference type="PANTHER" id="PTHR43842">
    <property type="entry name" value="PROPIONYL-COA CARBOXYLASE BETA CHAIN"/>
    <property type="match status" value="1"/>
</dbReference>
<keyword evidence="4" id="KW-1185">Reference proteome</keyword>
<dbReference type="PROSITE" id="PS50989">
    <property type="entry name" value="COA_CT_CTER"/>
    <property type="match status" value="1"/>
</dbReference>
<dbReference type="GO" id="GO:0004658">
    <property type="term" value="F:propionyl-CoA carboxylase activity"/>
    <property type="evidence" value="ECO:0007669"/>
    <property type="project" value="TreeGrafter"/>
</dbReference>
<accession>A0A426DGS0</accession>
<evidence type="ECO:0000259" key="2">
    <source>
        <dbReference type="PROSITE" id="PS50989"/>
    </source>
</evidence>
<dbReference type="RefSeq" id="WP_125127522.1">
    <property type="nucleotide sequence ID" value="NZ_RHJS01000002.1"/>
</dbReference>
<dbReference type="GO" id="GO:0016740">
    <property type="term" value="F:transferase activity"/>
    <property type="evidence" value="ECO:0007669"/>
    <property type="project" value="UniProtKB-KW"/>
</dbReference>
<evidence type="ECO:0000259" key="1">
    <source>
        <dbReference type="PROSITE" id="PS50980"/>
    </source>
</evidence>
<feature type="domain" description="CoA carboxyltransferase C-terminal" evidence="2">
    <location>
        <begin position="232"/>
        <end position="473"/>
    </location>
</feature>